<dbReference type="Proteomes" id="UP000194632">
    <property type="component" value="Unassembled WGS sequence"/>
</dbReference>
<sequence>MVAITVGMVSPVCSVVVRRESDYRADADATGCCDPNSGPSNPGPALGCRPDRPTSVDPAQFSRDPAVGASAFCGIFPNLQQ</sequence>
<dbReference type="STRING" id="417102.CA982_20385"/>
<evidence type="ECO:0000256" key="1">
    <source>
        <dbReference type="SAM" id="MobiDB-lite"/>
    </source>
</evidence>
<gene>
    <name evidence="2" type="ORF">CA982_20385</name>
</gene>
<dbReference type="AlphaFoldDB" id="A0A243Q851"/>
<feature type="region of interest" description="Disordered" evidence="1">
    <location>
        <begin position="29"/>
        <end position="62"/>
    </location>
</feature>
<accession>A0A243Q851</accession>
<evidence type="ECO:0000313" key="3">
    <source>
        <dbReference type="Proteomes" id="UP000194632"/>
    </source>
</evidence>
<protein>
    <submittedName>
        <fullName evidence="2">Uncharacterized protein</fullName>
    </submittedName>
</protein>
<keyword evidence="3" id="KW-1185">Reference proteome</keyword>
<comment type="caution">
    <text evidence="2">The sequence shown here is derived from an EMBL/GenBank/DDBJ whole genome shotgun (WGS) entry which is preliminary data.</text>
</comment>
<dbReference type="EMBL" id="NGFO01000028">
    <property type="protein sequence ID" value="OUC76739.1"/>
    <property type="molecule type" value="Genomic_DNA"/>
</dbReference>
<reference evidence="2 3" key="1">
    <citation type="submission" date="2017-05" db="EMBL/GenBank/DDBJ databases">
        <title>Biotechnological potential of actinobacteria isolated from South African environments.</title>
        <authorList>
            <person name="Le Roes-Hill M."/>
            <person name="Prins A."/>
            <person name="Durrell K.A."/>
        </authorList>
    </citation>
    <scope>NUCLEOTIDE SEQUENCE [LARGE SCALE GENOMIC DNA]</scope>
    <source>
        <strain evidence="2">BS2</strain>
    </source>
</reference>
<evidence type="ECO:0000313" key="2">
    <source>
        <dbReference type="EMBL" id="OUC76739.1"/>
    </source>
</evidence>
<name>A0A243Q851_9ACTN</name>
<organism evidence="2 3">
    <name type="scientific">Gordonia lacunae</name>
    <dbReference type="NCBI Taxonomy" id="417102"/>
    <lineage>
        <taxon>Bacteria</taxon>
        <taxon>Bacillati</taxon>
        <taxon>Actinomycetota</taxon>
        <taxon>Actinomycetes</taxon>
        <taxon>Mycobacteriales</taxon>
        <taxon>Gordoniaceae</taxon>
        <taxon>Gordonia</taxon>
    </lineage>
</organism>
<proteinExistence type="predicted"/>